<evidence type="ECO:0000259" key="7">
    <source>
        <dbReference type="PROSITE" id="PS51462"/>
    </source>
</evidence>
<dbReference type="GO" id="GO:0006167">
    <property type="term" value="P:AMP biosynthetic process"/>
    <property type="evidence" value="ECO:0007669"/>
    <property type="project" value="TreeGrafter"/>
</dbReference>
<dbReference type="CDD" id="cd03428">
    <property type="entry name" value="NUDIX_Ap4A_Nudt2"/>
    <property type="match status" value="1"/>
</dbReference>
<gene>
    <name evidence="8" type="primary">ndx1</name>
    <name evidence="8" type="ORF">AULFYP135_01636</name>
</gene>
<evidence type="ECO:0000256" key="1">
    <source>
        <dbReference type="ARBA" id="ARBA00005582"/>
    </source>
</evidence>
<dbReference type="InterPro" id="IPR003565">
    <property type="entry name" value="Tetra_PHTase"/>
</dbReference>
<dbReference type="GO" id="GO:0006754">
    <property type="term" value="P:ATP biosynthetic process"/>
    <property type="evidence" value="ECO:0007669"/>
    <property type="project" value="TreeGrafter"/>
</dbReference>
<accession>A0A6N2U0L9</accession>
<protein>
    <recommendedName>
        <fullName evidence="2">Bis(5'-nucleosyl)-tetraphosphatase [asymmetrical]</fullName>
    </recommendedName>
    <alternativeName>
        <fullName evidence="5">Diadenosine 5',5'''-P1,P4-tetraphosphate asymmetrical hydrolase</fullName>
    </alternativeName>
</protein>
<dbReference type="PANTHER" id="PTHR21340">
    <property type="entry name" value="DIADENOSINE 5,5-P1,P4-TETRAPHOSPHATE PYROPHOSPHOHYDROLASE MUTT"/>
    <property type="match status" value="1"/>
</dbReference>
<reference evidence="8" key="1">
    <citation type="submission" date="2019-11" db="EMBL/GenBank/DDBJ databases">
        <authorList>
            <person name="Feng L."/>
        </authorList>
    </citation>
    <scope>NUCLEOTIDE SEQUENCE</scope>
    <source>
        <strain evidence="8">AundefinedLFYP135</strain>
    </source>
</reference>
<dbReference type="PROSITE" id="PS00893">
    <property type="entry name" value="NUDIX_BOX"/>
    <property type="match status" value="1"/>
</dbReference>
<dbReference type="Gene3D" id="3.90.79.10">
    <property type="entry name" value="Nucleoside Triphosphate Pyrophosphohydrolase"/>
    <property type="match status" value="1"/>
</dbReference>
<keyword evidence="3" id="KW-0547">Nucleotide-binding</keyword>
<dbReference type="GO" id="GO:0004081">
    <property type="term" value="F:bis(5'-nucleosyl)-tetraphosphatase (asymmetrical) activity"/>
    <property type="evidence" value="ECO:0007669"/>
    <property type="project" value="TreeGrafter"/>
</dbReference>
<dbReference type="AlphaFoldDB" id="A0A6N2U0L9"/>
<dbReference type="EMBL" id="CACRSL010000003">
    <property type="protein sequence ID" value="VYT09941.1"/>
    <property type="molecule type" value="Genomic_DNA"/>
</dbReference>
<comment type="similarity">
    <text evidence="1 6">Belongs to the Nudix hydrolase family.</text>
</comment>
<dbReference type="InterPro" id="IPR020084">
    <property type="entry name" value="NUDIX_hydrolase_CS"/>
</dbReference>
<evidence type="ECO:0000256" key="2">
    <source>
        <dbReference type="ARBA" id="ARBA00018911"/>
    </source>
</evidence>
<evidence type="ECO:0000256" key="4">
    <source>
        <dbReference type="ARBA" id="ARBA00022801"/>
    </source>
</evidence>
<dbReference type="PROSITE" id="PS51462">
    <property type="entry name" value="NUDIX"/>
    <property type="match status" value="1"/>
</dbReference>
<dbReference type="InterPro" id="IPR000086">
    <property type="entry name" value="NUDIX_hydrolase_dom"/>
</dbReference>
<evidence type="ECO:0000313" key="8">
    <source>
        <dbReference type="EMBL" id="VYT09941.1"/>
    </source>
</evidence>
<feature type="domain" description="Nudix hydrolase" evidence="7">
    <location>
        <begin position="12"/>
        <end position="140"/>
    </location>
</feature>
<dbReference type="Pfam" id="PF00293">
    <property type="entry name" value="NUDIX"/>
    <property type="match status" value="1"/>
</dbReference>
<evidence type="ECO:0000256" key="3">
    <source>
        <dbReference type="ARBA" id="ARBA00022741"/>
    </source>
</evidence>
<dbReference type="InterPro" id="IPR051325">
    <property type="entry name" value="Nudix_hydrolase_domain"/>
</dbReference>
<dbReference type="GO" id="GO:0000166">
    <property type="term" value="F:nucleotide binding"/>
    <property type="evidence" value="ECO:0007669"/>
    <property type="project" value="UniProtKB-KW"/>
</dbReference>
<organism evidence="8">
    <name type="scientific">uncultured Anaerotruncus sp</name>
    <dbReference type="NCBI Taxonomy" id="905011"/>
    <lineage>
        <taxon>Bacteria</taxon>
        <taxon>Bacillati</taxon>
        <taxon>Bacillota</taxon>
        <taxon>Clostridia</taxon>
        <taxon>Eubacteriales</taxon>
        <taxon>Oscillospiraceae</taxon>
        <taxon>Anaerotruncus</taxon>
        <taxon>environmental samples</taxon>
    </lineage>
</organism>
<dbReference type="PANTHER" id="PTHR21340:SF0">
    <property type="entry name" value="BIS(5'-NUCLEOSYL)-TETRAPHOSPHATASE [ASYMMETRICAL]"/>
    <property type="match status" value="1"/>
</dbReference>
<evidence type="ECO:0000256" key="5">
    <source>
        <dbReference type="ARBA" id="ARBA00032644"/>
    </source>
</evidence>
<dbReference type="PRINTS" id="PR00502">
    <property type="entry name" value="NUDIXFAMILY"/>
</dbReference>
<keyword evidence="4 6" id="KW-0378">Hydrolase</keyword>
<dbReference type="SUPFAM" id="SSF55811">
    <property type="entry name" value="Nudix"/>
    <property type="match status" value="1"/>
</dbReference>
<proteinExistence type="inferred from homology"/>
<evidence type="ECO:0000256" key="6">
    <source>
        <dbReference type="RuleBase" id="RU003476"/>
    </source>
</evidence>
<sequence>MLTLERGDYKVKQEKSCGALVYRVRQNAVELLLLKHRFGGHWSFPKGHVESGETECETALREVKEETGLTIDLQEGFRQCVEYYPKPNVKKQVVYFLGHALDDKVVKQEEEVSEICWVKLEDAHRSVTFKNDKNLIGHAKRYLTKN</sequence>
<name>A0A6N2U0L9_9FIRM</name>
<dbReference type="InterPro" id="IPR015797">
    <property type="entry name" value="NUDIX_hydrolase-like_dom_sf"/>
</dbReference>
<dbReference type="InterPro" id="IPR020476">
    <property type="entry name" value="Nudix_hydrolase"/>
</dbReference>